<evidence type="ECO:0000259" key="1">
    <source>
        <dbReference type="Pfam" id="PF00462"/>
    </source>
</evidence>
<organism evidence="2 3">
    <name type="scientific">Zingiber officinale</name>
    <name type="common">Ginger</name>
    <name type="synonym">Amomum zingiber</name>
    <dbReference type="NCBI Taxonomy" id="94328"/>
    <lineage>
        <taxon>Eukaryota</taxon>
        <taxon>Viridiplantae</taxon>
        <taxon>Streptophyta</taxon>
        <taxon>Embryophyta</taxon>
        <taxon>Tracheophyta</taxon>
        <taxon>Spermatophyta</taxon>
        <taxon>Magnoliopsida</taxon>
        <taxon>Liliopsida</taxon>
        <taxon>Zingiberales</taxon>
        <taxon>Zingiberaceae</taxon>
        <taxon>Zingiber</taxon>
    </lineage>
</organism>
<reference evidence="2 3" key="1">
    <citation type="submission" date="2020-08" db="EMBL/GenBank/DDBJ databases">
        <title>Plant Genome Project.</title>
        <authorList>
            <person name="Zhang R.-G."/>
        </authorList>
    </citation>
    <scope>NUCLEOTIDE SEQUENCE [LARGE SCALE GENOMIC DNA]</scope>
    <source>
        <tissue evidence="2">Rhizome</tissue>
    </source>
</reference>
<dbReference type="Pfam" id="PF00462">
    <property type="entry name" value="Glutaredoxin"/>
    <property type="match status" value="1"/>
</dbReference>
<dbReference type="Pfam" id="PF23733">
    <property type="entry name" value="GRXCR1-2_C"/>
    <property type="match status" value="1"/>
</dbReference>
<dbReference type="Gene3D" id="3.40.30.10">
    <property type="entry name" value="Glutaredoxin"/>
    <property type="match status" value="1"/>
</dbReference>
<feature type="domain" description="Glutaredoxin" evidence="1">
    <location>
        <begin position="282"/>
        <end position="350"/>
    </location>
</feature>
<dbReference type="SUPFAM" id="SSF52833">
    <property type="entry name" value="Thioredoxin-like"/>
    <property type="match status" value="1"/>
</dbReference>
<dbReference type="PANTHER" id="PTHR45669:SF26">
    <property type="entry name" value="GLUTAREDOXIN DOMAIN-CONTAINING PROTEIN"/>
    <property type="match status" value="1"/>
</dbReference>
<dbReference type="PANTHER" id="PTHR45669">
    <property type="entry name" value="GLUTAREDOXIN DOMAIN-CONTAINING CYSTEINE-RICH PROTEIN CG12206-RELATED"/>
    <property type="match status" value="1"/>
</dbReference>
<dbReference type="EMBL" id="JACMSC010000022">
    <property type="protein sequence ID" value="KAG6468888.1"/>
    <property type="molecule type" value="Genomic_DNA"/>
</dbReference>
<dbReference type="InterPro" id="IPR036249">
    <property type="entry name" value="Thioredoxin-like_sf"/>
</dbReference>
<dbReference type="AlphaFoldDB" id="A0A8J5BWD1"/>
<keyword evidence="3" id="KW-1185">Reference proteome</keyword>
<protein>
    <recommendedName>
        <fullName evidence="1">Glutaredoxin domain-containing protein</fullName>
    </recommendedName>
</protein>
<dbReference type="Proteomes" id="UP000734854">
    <property type="component" value="Unassembled WGS sequence"/>
</dbReference>
<accession>A0A8J5BWD1</accession>
<dbReference type="InterPro" id="IPR002109">
    <property type="entry name" value="Glutaredoxin"/>
</dbReference>
<dbReference type="PROSITE" id="PS51354">
    <property type="entry name" value="GLUTAREDOXIN_2"/>
    <property type="match status" value="1"/>
</dbReference>
<proteinExistence type="predicted"/>
<evidence type="ECO:0000313" key="2">
    <source>
        <dbReference type="EMBL" id="KAG6468888.1"/>
    </source>
</evidence>
<sequence length="434" mass="46835">MSTLPTSDVAGYWRPIAVGCYLSNLPYCPSVECLASPVAKPSVSSQGGKDHTLESVTLLCRSLSRIPEVLSTIDRATGRPTTVYYSHLPMPYCPLPYGSAVETFRFGAFGICCGDLASAEDLKEEVAKPRFLISPLPRQALNLSISCFLLSRVATADATVFFYSSYPANLPCCPSAECLASPVVKPSVSSQGGKDHTLESVTLLCRSLSRIPEALSTIDRATDLRDNWTMVFSSSGSAVETFRFGAFGICCGDLASAEDPKEEVTKEQDPFGLPPGEEKRVILYYTSLRVVRRTFEDSSAVRAILRGLRVAVDERDVSMDAAFLRELRAVLGGCPKPVGVPQVFIGGRHIGGAEELRRLHEAGDLRRYVEGVAQAPPGTCEWCGDIGFVMCRRCSGSRRYYSKKGGAGGGFRACTACNENGIVRCTRCSPPTAV</sequence>
<comment type="caution">
    <text evidence="2">The sequence shown here is derived from an EMBL/GenBank/DDBJ whole genome shotgun (WGS) entry which is preliminary data.</text>
</comment>
<name>A0A8J5BWD1_ZINOF</name>
<dbReference type="CDD" id="cd03031">
    <property type="entry name" value="GRX_GRX_like"/>
    <property type="match status" value="1"/>
</dbReference>
<evidence type="ECO:0000313" key="3">
    <source>
        <dbReference type="Proteomes" id="UP000734854"/>
    </source>
</evidence>
<gene>
    <name evidence="2" type="ORF">ZIOFF_073583</name>
</gene>